<proteinExistence type="predicted"/>
<sequence length="1194" mass="133136">MKTQTKKKASGNQAPKYVSEPVDSDSQGSSREGISDDGEDLMANAQAYSDEISDEDSEVDLEEEADEFPHKKPTADGKYKVPTAEEVAAIMDVGDQFGSNLFKMQIDELLDSAVMKFGSQPRVDASLKSIKKTLDSLPEFTDLTATEATKKIKDIPFPEPRPGTQTQYRFSSQPPSNVQLVGSYPLGTLLKSDSTIDLAVEMPSELFQEKDYVNHRYFHKRAFYIAAVAEAFKKAKDPCAPLDLKRQAYTYVDSDLRRPVLTLTLTDPSWPSKEILVRILPAVDSAIFSTKRLAPHQNNVRPPSGDALPPTPRYNTSLARDMVFTAHMTFLHTLTKQCKEFSQAIVLVKAWSECRGFGTRGSTCKGFSGLLASMLLAYLLQPSAKSTTLSPSLSSYQLFKGLLDFLSGDDLSRPILLGSAIDKEMFSAQSFKTHFPSAGAVVVGPTGLLHLAPYMTKSDWAYLKQEAKHSLDMMKLPDSHSNLFQALFVDKRHTMELKYDHVISFQPPSQLPEDWHSEHQKLDCPDAYMRLVEHLPGFLMNALGERVTLAICHFQEAAAETQPLVHVGLLVNPDHAWRLVDRGPSPHDDPDAAQKFRELWGEKAELRRFQDGSIVESLVWTCAHVEDRRSILKQMISYLLKRHLKVGLTRFWGDQLRQPLRLSKNSARGSTYLKDTTRGFQPATEAFDGLVRAVKQAPLPLSISAIAANAPGLRYTSTFMPQPISLEQLASLPTTDRYIEPMDAVIDFEPSARWPEDLDAIQKLKTALLLEIKRYLDGQDDVVAHSTVVQGLAGPEVPMFAADTHLDVLADGFLFRLRIRCTVEEEFLLDRLSLAAKKGHSALAFNQLEKALLLYRQRFGYKLWAAPRLHGLCQSHPTLSFTIRLVKKWISAHMLTSHFSPEAIELACAAVFFDAMQFSTLPNSPVCGFARVLSFLSLYNFEMGPIPVKLPGLELNPHLPSILTGEDFGGVDHLSKKRRTDKSSLVPFVAPVLSDGNHLLHQDLAVPTAVINRVKQLATATLVSMRSLLNCTSGESDEAKVLSWFVTPTKHFDIVLELKPELLSRRYQTLLLPKSKTKIGASAFVANGEITSLSQLRADFDPVEIFLEELKLRYASFLHFFYGHCGGTSIGIVIDRTSRVLDPAPLRTLVPYPHCPISFPVTSNLTKLHLEVVWAEIRRLGQGLISDLIIQKDL</sequence>
<dbReference type="EMBL" id="QTSX02004339">
    <property type="protein sequence ID" value="KAJ9065561.1"/>
    <property type="molecule type" value="Genomic_DNA"/>
</dbReference>
<accession>A0ACC2STI2</accession>
<evidence type="ECO:0000313" key="1">
    <source>
        <dbReference type="EMBL" id="KAJ9065561.1"/>
    </source>
</evidence>
<reference evidence="1" key="1">
    <citation type="submission" date="2022-04" db="EMBL/GenBank/DDBJ databases">
        <title>Genome of the entomopathogenic fungus Entomophthora muscae.</title>
        <authorList>
            <person name="Elya C."/>
            <person name="Lovett B.R."/>
            <person name="Lee E."/>
            <person name="Macias A.M."/>
            <person name="Hajek A.E."/>
            <person name="De Bivort B.L."/>
            <person name="Kasson M.T."/>
            <person name="De Fine Licht H.H."/>
            <person name="Stajich J.E."/>
        </authorList>
    </citation>
    <scope>NUCLEOTIDE SEQUENCE</scope>
    <source>
        <strain evidence="1">Berkeley</strain>
    </source>
</reference>
<name>A0ACC2STI2_9FUNG</name>
<organism evidence="1 2">
    <name type="scientific">Entomophthora muscae</name>
    <dbReference type="NCBI Taxonomy" id="34485"/>
    <lineage>
        <taxon>Eukaryota</taxon>
        <taxon>Fungi</taxon>
        <taxon>Fungi incertae sedis</taxon>
        <taxon>Zoopagomycota</taxon>
        <taxon>Entomophthoromycotina</taxon>
        <taxon>Entomophthoromycetes</taxon>
        <taxon>Entomophthorales</taxon>
        <taxon>Entomophthoraceae</taxon>
        <taxon>Entomophthora</taxon>
    </lineage>
</organism>
<evidence type="ECO:0000313" key="2">
    <source>
        <dbReference type="Proteomes" id="UP001165960"/>
    </source>
</evidence>
<keyword evidence="2" id="KW-1185">Reference proteome</keyword>
<gene>
    <name evidence="1" type="primary">UTP22_1</name>
    <name evidence="1" type="ORF">DSO57_1018280</name>
</gene>
<comment type="caution">
    <text evidence="1">The sequence shown here is derived from an EMBL/GenBank/DDBJ whole genome shotgun (WGS) entry which is preliminary data.</text>
</comment>
<dbReference type="Proteomes" id="UP001165960">
    <property type="component" value="Unassembled WGS sequence"/>
</dbReference>
<protein>
    <submittedName>
        <fullName evidence="1">U3 snoRNP protein</fullName>
    </submittedName>
</protein>